<dbReference type="InterPro" id="IPR012337">
    <property type="entry name" value="RNaseH-like_sf"/>
</dbReference>
<sequence>MVDKGLVKGMMLPQHHQQICDACKLGKQKKKGHRKKLDRATKWPNQVVYADLLIPSKDNRTGYEAVLIVMDGYSRFVKVYLLTSKESPVRQAGRYKDGAAYKVKRVLTDKGGEFINRGMENWYARRGIEHVQVGPKRSQLNLCELTNQSLVDHDGACGISSEPVARSPTVYVKNRVYYRGTQ</sequence>
<keyword evidence="3" id="KW-1185">Reference proteome</keyword>
<dbReference type="PROSITE" id="PS50994">
    <property type="entry name" value="INTEGRASE"/>
    <property type="match status" value="1"/>
</dbReference>
<proteinExistence type="predicted"/>
<dbReference type="GO" id="GO:0015074">
    <property type="term" value="P:DNA integration"/>
    <property type="evidence" value="ECO:0007669"/>
    <property type="project" value="InterPro"/>
</dbReference>
<comment type="caution">
    <text evidence="2">The sequence shown here is derived from an EMBL/GenBank/DDBJ whole genome shotgun (WGS) entry which is preliminary data.</text>
</comment>
<reference evidence="3" key="1">
    <citation type="submission" date="2017-03" db="EMBL/GenBank/DDBJ databases">
        <title>Phytopthora megakarya and P. palmivora, two closely related causual agents of cacao black pod achieved similar genome size and gene model numbers by different mechanisms.</title>
        <authorList>
            <person name="Ali S."/>
            <person name="Shao J."/>
            <person name="Larry D.J."/>
            <person name="Kronmiller B."/>
            <person name="Shen D."/>
            <person name="Strem M.D."/>
            <person name="Melnick R.L."/>
            <person name="Guiltinan M.J."/>
            <person name="Tyler B.M."/>
            <person name="Meinhardt L.W."/>
            <person name="Bailey B.A."/>
        </authorList>
    </citation>
    <scope>NUCLEOTIDE SEQUENCE [LARGE SCALE GENOMIC DNA]</scope>
    <source>
        <strain evidence="3">zdho120</strain>
    </source>
</reference>
<dbReference type="GO" id="GO:0003676">
    <property type="term" value="F:nucleic acid binding"/>
    <property type="evidence" value="ECO:0007669"/>
    <property type="project" value="InterPro"/>
</dbReference>
<dbReference type="Gene3D" id="3.30.420.10">
    <property type="entry name" value="Ribonuclease H-like superfamily/Ribonuclease H"/>
    <property type="match status" value="1"/>
</dbReference>
<dbReference type="AlphaFoldDB" id="A0A225URM4"/>
<dbReference type="OrthoDB" id="123877at2759"/>
<dbReference type="PANTHER" id="PTHR42648">
    <property type="entry name" value="TRANSPOSASE, PUTATIVE-RELATED"/>
    <property type="match status" value="1"/>
</dbReference>
<dbReference type="InterPro" id="IPR039537">
    <property type="entry name" value="Retrotran_Ty1/copia-like"/>
</dbReference>
<accession>A0A225URM4</accession>
<protein>
    <submittedName>
        <fullName evidence="2">Transposon Polyprotein integrase</fullName>
    </submittedName>
</protein>
<dbReference type="PANTHER" id="PTHR42648:SF28">
    <property type="entry name" value="TRANSPOSON-ENCODED PROTEIN WITH RIBONUCLEASE H-LIKE AND RETROVIRUS ZINC FINGER-LIKE DOMAINS"/>
    <property type="match status" value="1"/>
</dbReference>
<dbReference type="InterPro" id="IPR001584">
    <property type="entry name" value="Integrase_cat-core"/>
</dbReference>
<dbReference type="EMBL" id="NBNE01012535">
    <property type="protein sequence ID" value="OWY95754.1"/>
    <property type="molecule type" value="Genomic_DNA"/>
</dbReference>
<gene>
    <name evidence="2" type="ORF">PHMEG_00034163</name>
</gene>
<dbReference type="SUPFAM" id="SSF53098">
    <property type="entry name" value="Ribonuclease H-like"/>
    <property type="match status" value="1"/>
</dbReference>
<organism evidence="2 3">
    <name type="scientific">Phytophthora megakarya</name>
    <dbReference type="NCBI Taxonomy" id="4795"/>
    <lineage>
        <taxon>Eukaryota</taxon>
        <taxon>Sar</taxon>
        <taxon>Stramenopiles</taxon>
        <taxon>Oomycota</taxon>
        <taxon>Peronosporomycetes</taxon>
        <taxon>Peronosporales</taxon>
        <taxon>Peronosporaceae</taxon>
        <taxon>Phytophthora</taxon>
    </lineage>
</organism>
<evidence type="ECO:0000259" key="1">
    <source>
        <dbReference type="PROSITE" id="PS50994"/>
    </source>
</evidence>
<evidence type="ECO:0000313" key="3">
    <source>
        <dbReference type="Proteomes" id="UP000198211"/>
    </source>
</evidence>
<name>A0A225URM4_9STRA</name>
<evidence type="ECO:0000313" key="2">
    <source>
        <dbReference type="EMBL" id="OWY95754.1"/>
    </source>
</evidence>
<feature type="domain" description="Integrase catalytic" evidence="1">
    <location>
        <begin position="40"/>
        <end position="141"/>
    </location>
</feature>
<dbReference type="InterPro" id="IPR036397">
    <property type="entry name" value="RNaseH_sf"/>
</dbReference>
<dbReference type="Proteomes" id="UP000198211">
    <property type="component" value="Unassembled WGS sequence"/>
</dbReference>